<organism evidence="1">
    <name type="scientific">Culex pipiens</name>
    <name type="common">House mosquito</name>
    <dbReference type="NCBI Taxonomy" id="7175"/>
    <lineage>
        <taxon>Eukaryota</taxon>
        <taxon>Metazoa</taxon>
        <taxon>Ecdysozoa</taxon>
        <taxon>Arthropoda</taxon>
        <taxon>Hexapoda</taxon>
        <taxon>Insecta</taxon>
        <taxon>Pterygota</taxon>
        <taxon>Neoptera</taxon>
        <taxon>Endopterygota</taxon>
        <taxon>Diptera</taxon>
        <taxon>Nematocera</taxon>
        <taxon>Culicoidea</taxon>
        <taxon>Culicidae</taxon>
        <taxon>Culicinae</taxon>
        <taxon>Culicini</taxon>
        <taxon>Culex</taxon>
        <taxon>Culex</taxon>
    </lineage>
</organism>
<name>A0A8D8D381_CULPI</name>
<dbReference type="EMBL" id="HBUE01149004">
    <property type="protein sequence ID" value="CAG6504123.1"/>
    <property type="molecule type" value="Transcribed_RNA"/>
</dbReference>
<dbReference type="EMBL" id="HBUE01148991">
    <property type="protein sequence ID" value="CAG6504108.1"/>
    <property type="molecule type" value="Transcribed_RNA"/>
</dbReference>
<protein>
    <submittedName>
        <fullName evidence="1">(northern house mosquito) hypothetical protein</fullName>
    </submittedName>
</protein>
<dbReference type="EMBL" id="HBUE01149000">
    <property type="protein sequence ID" value="CAG6504117.1"/>
    <property type="molecule type" value="Transcribed_RNA"/>
</dbReference>
<dbReference type="EMBL" id="HBUE01253959">
    <property type="protein sequence ID" value="CAG6555384.1"/>
    <property type="molecule type" value="Transcribed_RNA"/>
</dbReference>
<dbReference type="EMBL" id="HBUE01149002">
    <property type="protein sequence ID" value="CAG6504120.1"/>
    <property type="molecule type" value="Transcribed_RNA"/>
</dbReference>
<dbReference type="EMBL" id="HBUE01253972">
    <property type="protein sequence ID" value="CAG6555399.1"/>
    <property type="molecule type" value="Transcribed_RNA"/>
</dbReference>
<dbReference type="EMBL" id="HBUE01253968">
    <property type="protein sequence ID" value="CAG6555393.1"/>
    <property type="molecule type" value="Transcribed_RNA"/>
</dbReference>
<proteinExistence type="predicted"/>
<evidence type="ECO:0000313" key="1">
    <source>
        <dbReference type="EMBL" id="CAG6504123.1"/>
    </source>
</evidence>
<sequence>MLFYTPSSRKTENTWLSNARQFPVPALSKKCLILEPKCFEKSKKLFRPNLNQLVCLIRKKSCKKLDEIDTSLRKFFPFPSPNKRPFHCFVDTAVMREKRKQRPGN</sequence>
<reference evidence="1" key="1">
    <citation type="submission" date="2021-05" db="EMBL/GenBank/DDBJ databases">
        <authorList>
            <person name="Alioto T."/>
            <person name="Alioto T."/>
            <person name="Gomez Garrido J."/>
        </authorList>
    </citation>
    <scope>NUCLEOTIDE SEQUENCE</scope>
</reference>
<dbReference type="EMBL" id="HBUE01253970">
    <property type="protein sequence ID" value="CAG6555396.1"/>
    <property type="molecule type" value="Transcribed_RNA"/>
</dbReference>
<accession>A0A8D8D381</accession>
<dbReference type="AlphaFoldDB" id="A0A8D8D381"/>